<proteinExistence type="predicted"/>
<comment type="caution">
    <text evidence="2">The sequence shown here is derived from an EMBL/GenBank/DDBJ whole genome shotgun (WGS) entry which is preliminary data.</text>
</comment>
<organism evidence="2 3">
    <name type="scientific">Streptomyces albipurpureus</name>
    <dbReference type="NCBI Taxonomy" id="2897419"/>
    <lineage>
        <taxon>Bacteria</taxon>
        <taxon>Bacillati</taxon>
        <taxon>Actinomycetota</taxon>
        <taxon>Actinomycetes</taxon>
        <taxon>Kitasatosporales</taxon>
        <taxon>Streptomycetaceae</taxon>
        <taxon>Streptomyces</taxon>
    </lineage>
</organism>
<feature type="coiled-coil region" evidence="1">
    <location>
        <begin position="113"/>
        <end position="182"/>
    </location>
</feature>
<name>A0ABT0V1W4_9ACTN</name>
<evidence type="ECO:0000256" key="1">
    <source>
        <dbReference type="SAM" id="Coils"/>
    </source>
</evidence>
<dbReference type="RefSeq" id="WP_250924156.1">
    <property type="nucleotide sequence ID" value="NZ_JAMQAW010000091.1"/>
</dbReference>
<dbReference type="Proteomes" id="UP001431429">
    <property type="component" value="Unassembled WGS sequence"/>
</dbReference>
<evidence type="ECO:0000313" key="2">
    <source>
        <dbReference type="EMBL" id="MCM2393865.1"/>
    </source>
</evidence>
<reference evidence="2" key="1">
    <citation type="submission" date="2022-06" db="EMBL/GenBank/DDBJ databases">
        <title>Genome public.</title>
        <authorList>
            <person name="Sun Q."/>
        </authorList>
    </citation>
    <scope>NUCLEOTIDE SEQUENCE</scope>
    <source>
        <strain evidence="2">CWNU-1</strain>
    </source>
</reference>
<accession>A0ABT0V1W4</accession>
<protein>
    <submittedName>
        <fullName evidence="2">Uncharacterized protein</fullName>
    </submittedName>
</protein>
<dbReference type="EMBL" id="JAMQAW010000091">
    <property type="protein sequence ID" value="MCM2393865.1"/>
    <property type="molecule type" value="Genomic_DNA"/>
</dbReference>
<keyword evidence="3" id="KW-1185">Reference proteome</keyword>
<evidence type="ECO:0000313" key="3">
    <source>
        <dbReference type="Proteomes" id="UP001431429"/>
    </source>
</evidence>
<sequence>MTLVLGVLLVAALGVIGVLFQRQRSALPPSGGPVHQGHTIPYQPAPALPDPALTGRIGQLERELAQQRAGVERAAGERDAARVERDQAAAARDGALAERSQLAADRDRAAAERDQAQFQAVKATRDKERAEDDSARLLEQMERLRTEYEEAHQRVLEEAEHAREAQQRAEDSLREFDLHEDDHPWLPSDLQQMRLISAGGAVEPSLRESDRPTPTVPQQLSLSQDATADTLLDGADLGGVIVRAASVCGDRHRRRQQHRRDAVLLRVPVGLGGSALLSAVAAGAPDGAWSQSAAAHACRALVTQVQNQADVLAPWLAGPTTARAGDQEPPAEDLSGPAAALRLALSDVRRAIQVEAKSRGWLSERGTADDRAVGVALTGLLSPLGDRESRTHLAFGAGDGMVLRLRDGEWSTVFPVQDAGPGGGTLPSAEVEFRWDPIPTQQGDLLAVCSKPTAELLLQEVTGAWFAERWAGRQPRLTSFMLHVSARIRAAVEDRSLVCVWDYGNAAEAERVALSHR</sequence>
<gene>
    <name evidence="2" type="ORF">NBG84_37305</name>
</gene>
<keyword evidence="1" id="KW-0175">Coiled coil</keyword>